<dbReference type="OrthoDB" id="9782266at2"/>
<proteinExistence type="predicted"/>
<evidence type="ECO:0000313" key="2">
    <source>
        <dbReference type="Proteomes" id="UP000198948"/>
    </source>
</evidence>
<dbReference type="Proteomes" id="UP000198948">
    <property type="component" value="Unassembled WGS sequence"/>
</dbReference>
<reference evidence="1 2" key="1">
    <citation type="submission" date="2016-10" db="EMBL/GenBank/DDBJ databases">
        <authorList>
            <person name="de Groot N.N."/>
        </authorList>
    </citation>
    <scope>NUCLEOTIDE SEQUENCE [LARGE SCALE GENOMIC DNA]</scope>
    <source>
        <strain evidence="1 2">DSM 13760</strain>
    </source>
</reference>
<dbReference type="AlphaFoldDB" id="A0A1H9PS51"/>
<dbReference type="InterPro" id="IPR016181">
    <property type="entry name" value="Acyl_CoA_acyltransferase"/>
</dbReference>
<evidence type="ECO:0000313" key="1">
    <source>
        <dbReference type="EMBL" id="SER50938.1"/>
    </source>
</evidence>
<evidence type="ECO:0008006" key="3">
    <source>
        <dbReference type="Google" id="ProtNLM"/>
    </source>
</evidence>
<dbReference type="SUPFAM" id="SSF55729">
    <property type="entry name" value="Acyl-CoA N-acyltransferases (Nat)"/>
    <property type="match status" value="1"/>
</dbReference>
<protein>
    <recommendedName>
        <fullName evidence="3">Acetyltransferase (GNAT) family protein</fullName>
    </recommendedName>
</protein>
<dbReference type="Gene3D" id="3.40.630.30">
    <property type="match status" value="1"/>
</dbReference>
<dbReference type="CDD" id="cd04301">
    <property type="entry name" value="NAT_SF"/>
    <property type="match status" value="1"/>
</dbReference>
<dbReference type="RefSeq" id="WP_092649256.1">
    <property type="nucleotide sequence ID" value="NZ_FOHA01000001.1"/>
</dbReference>
<organism evidence="1 2">
    <name type="scientific">Isobaculum melis</name>
    <dbReference type="NCBI Taxonomy" id="142588"/>
    <lineage>
        <taxon>Bacteria</taxon>
        <taxon>Bacillati</taxon>
        <taxon>Bacillota</taxon>
        <taxon>Bacilli</taxon>
        <taxon>Lactobacillales</taxon>
        <taxon>Carnobacteriaceae</taxon>
        <taxon>Isobaculum</taxon>
    </lineage>
</organism>
<gene>
    <name evidence="1" type="ORF">SAMN04488559_10197</name>
</gene>
<dbReference type="STRING" id="142588.SAMN04488559_10197"/>
<keyword evidence="2" id="KW-1185">Reference proteome</keyword>
<accession>A0A1H9PS51</accession>
<dbReference type="EMBL" id="FOHA01000001">
    <property type="protein sequence ID" value="SER50938.1"/>
    <property type="molecule type" value="Genomic_DNA"/>
</dbReference>
<name>A0A1H9PS51_9LACT</name>
<sequence>MYTYEKITTENKAKALAIYFQNTAYFALTDESPTSESLENDLKMLPDSDHKVKKVYRLITDAQKAIGVMDLLLNYPEAHQVHLGLLLIGEKNKGHGRKVYQEVAQQLVEAGYTQIQLGVLQKNGQAFKFWTELDFVKFKETTVMINQKEAKITMMRQELSY</sequence>